<gene>
    <name evidence="2" type="ORF">PC113_g14475</name>
    <name evidence="3" type="ORF">PC115_g13680</name>
    <name evidence="4" type="ORF">PC117_g14915</name>
    <name evidence="5" type="ORF">PC118_g14204</name>
    <name evidence="6" type="ORF">PC129_g12497</name>
</gene>
<evidence type="ECO:0000313" key="5">
    <source>
        <dbReference type="EMBL" id="KAG2975003.1"/>
    </source>
</evidence>
<dbReference type="EMBL" id="RCMV01000470">
    <property type="protein sequence ID" value="KAG3216665.1"/>
    <property type="molecule type" value="Genomic_DNA"/>
</dbReference>
<organism evidence="4 7">
    <name type="scientific">Phytophthora cactorum</name>
    <dbReference type="NCBI Taxonomy" id="29920"/>
    <lineage>
        <taxon>Eukaryota</taxon>
        <taxon>Sar</taxon>
        <taxon>Stramenopiles</taxon>
        <taxon>Oomycota</taxon>
        <taxon>Peronosporomycetes</taxon>
        <taxon>Peronosporales</taxon>
        <taxon>Peronosporaceae</taxon>
        <taxon>Phytophthora</taxon>
    </lineage>
</organism>
<dbReference type="Proteomes" id="UP000774804">
    <property type="component" value="Unassembled WGS sequence"/>
</dbReference>
<proteinExistence type="predicted"/>
<accession>A0A8T1KBL4</accession>
<dbReference type="Proteomes" id="UP000735874">
    <property type="component" value="Unassembled WGS sequence"/>
</dbReference>
<feature type="compositionally biased region" description="Polar residues" evidence="1">
    <location>
        <begin position="1"/>
        <end position="15"/>
    </location>
</feature>
<dbReference type="EMBL" id="RCML01000510">
    <property type="protein sequence ID" value="KAG2975003.1"/>
    <property type="molecule type" value="Genomic_DNA"/>
</dbReference>
<name>A0A8T1KBL4_9STRA</name>
<dbReference type="Proteomes" id="UP000760860">
    <property type="component" value="Unassembled WGS sequence"/>
</dbReference>
<dbReference type="EMBL" id="RCMK01000480">
    <property type="protein sequence ID" value="KAG2926375.1"/>
    <property type="molecule type" value="Genomic_DNA"/>
</dbReference>
<dbReference type="EMBL" id="RCMI01000494">
    <property type="protein sequence ID" value="KAG2908116.1"/>
    <property type="molecule type" value="Genomic_DNA"/>
</dbReference>
<evidence type="ECO:0000313" key="4">
    <source>
        <dbReference type="EMBL" id="KAG2926375.1"/>
    </source>
</evidence>
<evidence type="ECO:0000313" key="6">
    <source>
        <dbReference type="EMBL" id="KAG3216665.1"/>
    </source>
</evidence>
<dbReference type="Proteomes" id="UP000736787">
    <property type="component" value="Unassembled WGS sequence"/>
</dbReference>
<evidence type="ECO:0000313" key="3">
    <source>
        <dbReference type="EMBL" id="KAG2908116.1"/>
    </source>
</evidence>
<evidence type="ECO:0000313" key="7">
    <source>
        <dbReference type="Proteomes" id="UP000736787"/>
    </source>
</evidence>
<protein>
    <submittedName>
        <fullName evidence="4">Uncharacterized protein</fullName>
    </submittedName>
</protein>
<feature type="region of interest" description="Disordered" evidence="1">
    <location>
        <begin position="1"/>
        <end position="66"/>
    </location>
</feature>
<sequence length="66" mass="7338">MGASARTNEVSQVQTVKRRSCLAQTTQSSKSTERAEQISRFRQPRPRHRDSALDDPSDVSYGSSPT</sequence>
<comment type="caution">
    <text evidence="4">The sequence shown here is derived from an EMBL/GenBank/DDBJ whole genome shotgun (WGS) entry which is preliminary data.</text>
</comment>
<dbReference type="EMBL" id="RCMG01000500">
    <property type="protein sequence ID" value="KAG2853077.1"/>
    <property type="molecule type" value="Genomic_DNA"/>
</dbReference>
<reference evidence="4" key="1">
    <citation type="submission" date="2018-10" db="EMBL/GenBank/DDBJ databases">
        <title>Effector identification in a new, highly contiguous assembly of the strawberry crown rot pathogen Phytophthora cactorum.</title>
        <authorList>
            <person name="Armitage A.D."/>
            <person name="Nellist C.F."/>
            <person name="Bates H."/>
            <person name="Vickerstaff R.J."/>
            <person name="Harrison R.J."/>
        </authorList>
    </citation>
    <scope>NUCLEOTIDE SEQUENCE</scope>
    <source>
        <strain evidence="2">15-7</strain>
        <strain evidence="3">4032</strain>
        <strain evidence="4">4040</strain>
        <strain evidence="5">P415</strain>
        <strain evidence="6">P421</strain>
    </source>
</reference>
<dbReference type="Proteomes" id="UP000697107">
    <property type="component" value="Unassembled WGS sequence"/>
</dbReference>
<evidence type="ECO:0000256" key="1">
    <source>
        <dbReference type="SAM" id="MobiDB-lite"/>
    </source>
</evidence>
<evidence type="ECO:0000313" key="2">
    <source>
        <dbReference type="EMBL" id="KAG2853077.1"/>
    </source>
</evidence>
<dbReference type="AlphaFoldDB" id="A0A8T1KBL4"/>